<organism evidence="2">
    <name type="scientific">Thermohahella caldifontis</name>
    <dbReference type="NCBI Taxonomy" id="3142973"/>
    <lineage>
        <taxon>Bacteria</taxon>
        <taxon>Pseudomonadati</taxon>
        <taxon>Pseudomonadota</taxon>
        <taxon>Gammaproteobacteria</taxon>
        <taxon>Oceanospirillales</taxon>
        <taxon>Hahellaceae</taxon>
        <taxon>Thermohahella</taxon>
    </lineage>
</organism>
<dbReference type="InterPro" id="IPR045865">
    <property type="entry name" value="ACT-like_dom_sf"/>
</dbReference>
<sequence>MNHTLSLTLSDQPGALERVLRVIRVRGFTPSQVRFARVDGHWRGVLVVSGERALHTLKAQLDKLEDVLRVDDVAAPQSATVVRVAC</sequence>
<reference evidence="2" key="1">
    <citation type="submission" date="2024-05" db="EMBL/GenBank/DDBJ databases">
        <title>Genome sequencing of novel strain.</title>
        <authorList>
            <person name="Ganbat D."/>
            <person name="Ganbat S."/>
            <person name="Lee S.-J."/>
        </authorList>
    </citation>
    <scope>NUCLEOTIDE SEQUENCE</scope>
    <source>
        <strain evidence="2">SMD15-11</strain>
    </source>
</reference>
<dbReference type="Pfam" id="PF13710">
    <property type="entry name" value="ACT_5"/>
    <property type="match status" value="1"/>
</dbReference>
<feature type="domain" description="ACT" evidence="1">
    <location>
        <begin position="4"/>
        <end position="75"/>
    </location>
</feature>
<dbReference type="PROSITE" id="PS51671">
    <property type="entry name" value="ACT"/>
    <property type="match status" value="1"/>
</dbReference>
<accession>A0AB39UT63</accession>
<name>A0AB39UT63_9GAMM</name>
<dbReference type="RefSeq" id="WP_369600458.1">
    <property type="nucleotide sequence ID" value="NZ_CP154858.1"/>
</dbReference>
<dbReference type="InterPro" id="IPR002912">
    <property type="entry name" value="ACT_dom"/>
</dbReference>
<evidence type="ECO:0000259" key="1">
    <source>
        <dbReference type="PROSITE" id="PS51671"/>
    </source>
</evidence>
<gene>
    <name evidence="2" type="ORF">AAIA72_11470</name>
</gene>
<protein>
    <submittedName>
        <fullName evidence="2">ACT domain-containing protein</fullName>
    </submittedName>
</protein>
<dbReference type="KEGG" id="tcd:AAIA72_11470"/>
<proteinExistence type="predicted"/>
<dbReference type="EMBL" id="CP154858">
    <property type="protein sequence ID" value="XDT71422.1"/>
    <property type="molecule type" value="Genomic_DNA"/>
</dbReference>
<dbReference type="AlphaFoldDB" id="A0AB39UT63"/>
<dbReference type="Gene3D" id="3.30.70.260">
    <property type="match status" value="1"/>
</dbReference>
<dbReference type="SUPFAM" id="SSF55021">
    <property type="entry name" value="ACT-like"/>
    <property type="match status" value="1"/>
</dbReference>
<evidence type="ECO:0000313" key="2">
    <source>
        <dbReference type="EMBL" id="XDT71422.1"/>
    </source>
</evidence>